<feature type="signal peptide" evidence="1">
    <location>
        <begin position="1"/>
        <end position="24"/>
    </location>
</feature>
<dbReference type="GeneID" id="64695562"/>
<keyword evidence="1" id="KW-0732">Signal</keyword>
<dbReference type="EMBL" id="JABBWM010000005">
    <property type="protein sequence ID" value="KAG2117333.1"/>
    <property type="molecule type" value="Genomic_DNA"/>
</dbReference>
<proteinExistence type="predicted"/>
<dbReference type="Pfam" id="PF17667">
    <property type="entry name" value="Pkinase_fungal"/>
    <property type="match status" value="1"/>
</dbReference>
<evidence type="ECO:0000256" key="1">
    <source>
        <dbReference type="SAM" id="SignalP"/>
    </source>
</evidence>
<organism evidence="3 4">
    <name type="scientific">Suillus discolor</name>
    <dbReference type="NCBI Taxonomy" id="1912936"/>
    <lineage>
        <taxon>Eukaryota</taxon>
        <taxon>Fungi</taxon>
        <taxon>Dikarya</taxon>
        <taxon>Basidiomycota</taxon>
        <taxon>Agaricomycotina</taxon>
        <taxon>Agaricomycetes</taxon>
        <taxon>Agaricomycetidae</taxon>
        <taxon>Boletales</taxon>
        <taxon>Suillineae</taxon>
        <taxon>Suillaceae</taxon>
        <taxon>Suillus</taxon>
    </lineage>
</organism>
<dbReference type="OrthoDB" id="5584477at2759"/>
<name>A0A9P7FIK2_9AGAM</name>
<sequence length="226" mass="25308">MVSIIIKSLASCLLLARLAHRLLCHAPMYQPVHGAGKIESTPNSRGASVVSENIGVLGVKYMTALVESSDVETAFKEYVRPGVEHNFYGPLIRATNIALACLEEIKVDGMCVPVPAVDMICHLTLWKEGVYHRDVSPGNLMWYWKDGKRIDYPGPRGNERTGMVLFMALDLLTIEGQRGEIKHLYRHDLESFMRCFVWISLRYREGVLLSCGLHSFDEWATLGAVA</sequence>
<protein>
    <recommendedName>
        <fullName evidence="2">Fungal-type protein kinase domain-containing protein</fullName>
    </recommendedName>
</protein>
<keyword evidence="4" id="KW-1185">Reference proteome</keyword>
<dbReference type="InterPro" id="IPR040976">
    <property type="entry name" value="Pkinase_fungal"/>
</dbReference>
<dbReference type="RefSeq" id="XP_041298222.1">
    <property type="nucleotide sequence ID" value="XM_041433303.1"/>
</dbReference>
<comment type="caution">
    <text evidence="3">The sequence shown here is derived from an EMBL/GenBank/DDBJ whole genome shotgun (WGS) entry which is preliminary data.</text>
</comment>
<evidence type="ECO:0000259" key="2">
    <source>
        <dbReference type="Pfam" id="PF17667"/>
    </source>
</evidence>
<reference evidence="3" key="1">
    <citation type="journal article" date="2020" name="New Phytol.">
        <title>Comparative genomics reveals dynamic genome evolution in host specialist ectomycorrhizal fungi.</title>
        <authorList>
            <person name="Lofgren L.A."/>
            <person name="Nguyen N.H."/>
            <person name="Vilgalys R."/>
            <person name="Ruytinx J."/>
            <person name="Liao H.L."/>
            <person name="Branco S."/>
            <person name="Kuo A."/>
            <person name="LaButti K."/>
            <person name="Lipzen A."/>
            <person name="Andreopoulos W."/>
            <person name="Pangilinan J."/>
            <person name="Riley R."/>
            <person name="Hundley H."/>
            <person name="Na H."/>
            <person name="Barry K."/>
            <person name="Grigoriev I.V."/>
            <person name="Stajich J.E."/>
            <person name="Kennedy P.G."/>
        </authorList>
    </citation>
    <scope>NUCLEOTIDE SEQUENCE</scope>
    <source>
        <strain evidence="3">FC423</strain>
    </source>
</reference>
<gene>
    <name evidence="3" type="ORF">F5147DRAFT_648875</name>
</gene>
<dbReference type="Proteomes" id="UP000823399">
    <property type="component" value="Unassembled WGS sequence"/>
</dbReference>
<feature type="chain" id="PRO_5040456938" description="Fungal-type protein kinase domain-containing protein" evidence="1">
    <location>
        <begin position="25"/>
        <end position="226"/>
    </location>
</feature>
<evidence type="ECO:0000313" key="4">
    <source>
        <dbReference type="Proteomes" id="UP000823399"/>
    </source>
</evidence>
<dbReference type="AlphaFoldDB" id="A0A9P7FIK2"/>
<accession>A0A9P7FIK2</accession>
<feature type="domain" description="Fungal-type protein kinase" evidence="2">
    <location>
        <begin position="121"/>
        <end position="199"/>
    </location>
</feature>
<evidence type="ECO:0000313" key="3">
    <source>
        <dbReference type="EMBL" id="KAG2117333.1"/>
    </source>
</evidence>